<dbReference type="GO" id="GO:0006310">
    <property type="term" value="P:DNA recombination"/>
    <property type="evidence" value="ECO:0007669"/>
    <property type="project" value="UniProtKB-KW"/>
</dbReference>
<keyword evidence="3" id="KW-0233">DNA recombination</keyword>
<accession>A0A378KJJ6</accession>
<evidence type="ECO:0000256" key="3">
    <source>
        <dbReference type="ARBA" id="ARBA00023172"/>
    </source>
</evidence>
<dbReference type="Proteomes" id="UP000254033">
    <property type="component" value="Unassembled WGS sequence"/>
</dbReference>
<proteinExistence type="predicted"/>
<evidence type="ECO:0000313" key="6">
    <source>
        <dbReference type="EMBL" id="STX88397.1"/>
    </source>
</evidence>
<dbReference type="InterPro" id="IPR032874">
    <property type="entry name" value="DDE_dom"/>
</dbReference>
<sequence>MLEQKPKRYRYPLEIISIAVWSYHRFNDSYRDVSERLLYRGIEVSYETVRQWCIKLGPHFRYVINKREPRPSDKWHLDKQQLRINGEIYYLWRAVDEEGFELDVLLQKRRNKKAAIRFLARLLNSYPKPRVIVTDKLRSYTKPIQQMSKGTEHRSPKRLNNRAENAPQPTSRKEKCLIRFKSPASAQPVLAFMGKIRNLFAIAVGRYTNSASKQRAQFQNAKRIWQQAATELLLRLKFELSSCLRQQKLT</sequence>
<feature type="region of interest" description="Disordered" evidence="4">
    <location>
        <begin position="143"/>
        <end position="173"/>
    </location>
</feature>
<evidence type="ECO:0000256" key="4">
    <source>
        <dbReference type="SAM" id="MobiDB-lite"/>
    </source>
</evidence>
<keyword evidence="2" id="KW-0238">DNA-binding</keyword>
<evidence type="ECO:0000259" key="5">
    <source>
        <dbReference type="Pfam" id="PF13610"/>
    </source>
</evidence>
<dbReference type="GO" id="GO:0032196">
    <property type="term" value="P:transposition"/>
    <property type="evidence" value="ECO:0007669"/>
    <property type="project" value="UniProtKB-KW"/>
</dbReference>
<dbReference type="InterPro" id="IPR047930">
    <property type="entry name" value="Transpos_IS6"/>
</dbReference>
<dbReference type="PANTHER" id="PTHR35528:SF3">
    <property type="entry name" value="BLL1675 PROTEIN"/>
    <property type="match status" value="1"/>
</dbReference>
<dbReference type="Pfam" id="PF13610">
    <property type="entry name" value="DDE_Tnp_IS240"/>
    <property type="match status" value="1"/>
</dbReference>
<evidence type="ECO:0000256" key="2">
    <source>
        <dbReference type="ARBA" id="ARBA00023125"/>
    </source>
</evidence>
<name>A0A378KJJ6_9GAMM</name>
<keyword evidence="1" id="KW-0815">Transposition</keyword>
<protein>
    <submittedName>
        <fullName evidence="6">Transposase</fullName>
    </submittedName>
</protein>
<reference evidence="6 7" key="1">
    <citation type="submission" date="2018-06" db="EMBL/GenBank/DDBJ databases">
        <authorList>
            <consortium name="Pathogen Informatics"/>
            <person name="Doyle S."/>
        </authorList>
    </citation>
    <scope>NUCLEOTIDE SEQUENCE [LARGE SCALE GENOMIC DNA]</scope>
    <source>
        <strain evidence="6 7">NCTC11978</strain>
    </source>
</reference>
<dbReference type="GO" id="GO:0003677">
    <property type="term" value="F:DNA binding"/>
    <property type="evidence" value="ECO:0007669"/>
    <property type="project" value="UniProtKB-KW"/>
</dbReference>
<dbReference type="AlphaFoldDB" id="A0A378KJJ6"/>
<organism evidence="6 7">
    <name type="scientific">Legionella feeleii</name>
    <dbReference type="NCBI Taxonomy" id="453"/>
    <lineage>
        <taxon>Bacteria</taxon>
        <taxon>Pseudomonadati</taxon>
        <taxon>Pseudomonadota</taxon>
        <taxon>Gammaproteobacteria</taxon>
        <taxon>Legionellales</taxon>
        <taxon>Legionellaceae</taxon>
        <taxon>Legionella</taxon>
    </lineage>
</organism>
<dbReference type="EMBL" id="UGNY01000002">
    <property type="protein sequence ID" value="STX88397.1"/>
    <property type="molecule type" value="Genomic_DNA"/>
</dbReference>
<evidence type="ECO:0000256" key="1">
    <source>
        <dbReference type="ARBA" id="ARBA00022578"/>
    </source>
</evidence>
<dbReference type="RefSeq" id="WP_115176586.1">
    <property type="nucleotide sequence ID" value="NZ_UGNY01000002.1"/>
</dbReference>
<dbReference type="NCBIfam" id="NF033587">
    <property type="entry name" value="transpos_IS6"/>
    <property type="match status" value="1"/>
</dbReference>
<feature type="domain" description="DDE" evidence="5">
    <location>
        <begin position="73"/>
        <end position="200"/>
    </location>
</feature>
<dbReference type="InterPro" id="IPR052183">
    <property type="entry name" value="IS_Transposase"/>
</dbReference>
<gene>
    <name evidence="6" type="ORF">NCTC11978_03414</name>
</gene>
<dbReference type="PANTHER" id="PTHR35528">
    <property type="entry name" value="BLL1675 PROTEIN"/>
    <property type="match status" value="1"/>
</dbReference>
<evidence type="ECO:0000313" key="7">
    <source>
        <dbReference type="Proteomes" id="UP000254033"/>
    </source>
</evidence>